<feature type="region of interest" description="Disordered" evidence="1">
    <location>
        <begin position="1"/>
        <end position="60"/>
    </location>
</feature>
<evidence type="ECO:0000313" key="2">
    <source>
        <dbReference type="EMBL" id="TDH07290.1"/>
    </source>
</evidence>
<evidence type="ECO:0000313" key="3">
    <source>
        <dbReference type="Proteomes" id="UP000295070"/>
    </source>
</evidence>
<reference evidence="2 3" key="1">
    <citation type="submission" date="2019-01" db="EMBL/GenBank/DDBJ databases">
        <title>A chromosome-scale genome assembly of the yellow perch, Perca flavescens.</title>
        <authorList>
            <person name="Feron R."/>
            <person name="Morvezen R."/>
            <person name="Bestin A."/>
            <person name="Haffray P."/>
            <person name="Klopp C."/>
            <person name="Zahm M."/>
            <person name="Cabau C."/>
            <person name="Roques C."/>
            <person name="Donnadieu C."/>
            <person name="Bouchez O."/>
            <person name="Christie M."/>
            <person name="Larson W."/>
            <person name="Guiguen Y."/>
        </authorList>
    </citation>
    <scope>NUCLEOTIDE SEQUENCE [LARGE SCALE GENOMIC DNA]</scope>
    <source>
        <strain evidence="2">YP-PL-M2</strain>
        <tissue evidence="2">Blood</tissue>
    </source>
</reference>
<name>A0A484CX04_PERFV</name>
<accession>A0A484CX04</accession>
<sequence>MSRPYLVVFPPPTPHPPPLLIHAGPPGSPEPRTPGEGALRRDRGAIKSRGGEDKSSQKDTLMFSIQDSLPRGALTMKEEPLPTGMTPVRSWMQGAGILDANTAAQRIRSEEVTSSPQKDEKTPKSSNHKVQLQVIQPSSVNGSSGELVVGSPLHGRLPAPLRRIRLHRQPGASRDRRRIALLTSAYLYKAKANSK</sequence>
<keyword evidence="3" id="KW-1185">Reference proteome</keyword>
<comment type="caution">
    <text evidence="2">The sequence shown here is derived from an EMBL/GenBank/DDBJ whole genome shotgun (WGS) entry which is preliminary data.</text>
</comment>
<feature type="compositionally biased region" description="Basic and acidic residues" evidence="1">
    <location>
        <begin position="107"/>
        <end position="123"/>
    </location>
</feature>
<dbReference type="Proteomes" id="UP000295070">
    <property type="component" value="Chromosome 10"/>
</dbReference>
<dbReference type="AlphaFoldDB" id="A0A484CX04"/>
<gene>
    <name evidence="2" type="ORF">EPR50_G00104400</name>
</gene>
<feature type="compositionally biased region" description="Basic and acidic residues" evidence="1">
    <location>
        <begin position="38"/>
        <end position="57"/>
    </location>
</feature>
<proteinExistence type="predicted"/>
<evidence type="ECO:0000256" key="1">
    <source>
        <dbReference type="SAM" id="MobiDB-lite"/>
    </source>
</evidence>
<dbReference type="EMBL" id="SCKG01000010">
    <property type="protein sequence ID" value="TDH07290.1"/>
    <property type="molecule type" value="Genomic_DNA"/>
</dbReference>
<protein>
    <submittedName>
        <fullName evidence="2">Uncharacterized protein</fullName>
    </submittedName>
</protein>
<dbReference type="STRING" id="8167.A0A484CX04"/>
<feature type="compositionally biased region" description="Pro residues" evidence="1">
    <location>
        <begin position="9"/>
        <end position="19"/>
    </location>
</feature>
<organism evidence="2 3">
    <name type="scientific">Perca flavescens</name>
    <name type="common">American yellow perch</name>
    <name type="synonym">Morone flavescens</name>
    <dbReference type="NCBI Taxonomy" id="8167"/>
    <lineage>
        <taxon>Eukaryota</taxon>
        <taxon>Metazoa</taxon>
        <taxon>Chordata</taxon>
        <taxon>Craniata</taxon>
        <taxon>Vertebrata</taxon>
        <taxon>Euteleostomi</taxon>
        <taxon>Actinopterygii</taxon>
        <taxon>Neopterygii</taxon>
        <taxon>Teleostei</taxon>
        <taxon>Neoteleostei</taxon>
        <taxon>Acanthomorphata</taxon>
        <taxon>Eupercaria</taxon>
        <taxon>Perciformes</taxon>
        <taxon>Percoidei</taxon>
        <taxon>Percidae</taxon>
        <taxon>Percinae</taxon>
        <taxon>Perca</taxon>
    </lineage>
</organism>
<feature type="region of interest" description="Disordered" evidence="1">
    <location>
        <begin position="101"/>
        <end position="130"/>
    </location>
</feature>